<evidence type="ECO:0000313" key="6">
    <source>
        <dbReference type="EMBL" id="PXX08513.1"/>
    </source>
</evidence>
<dbReference type="Pfam" id="PF01494">
    <property type="entry name" value="FAD_binding_3"/>
    <property type="match status" value="1"/>
</dbReference>
<evidence type="ECO:0000259" key="5">
    <source>
        <dbReference type="Pfam" id="PF01494"/>
    </source>
</evidence>
<feature type="domain" description="FAD-binding" evidence="5">
    <location>
        <begin position="7"/>
        <end position="352"/>
    </location>
</feature>
<dbReference type="PANTHER" id="PTHR43004:SF19">
    <property type="entry name" value="BINDING MONOOXYGENASE, PUTATIVE (JCVI)-RELATED"/>
    <property type="match status" value="1"/>
</dbReference>
<gene>
    <name evidence="6" type="ORF">C8E89_108179</name>
</gene>
<comment type="similarity">
    <text evidence="2">Belongs to the PheA/TfdB FAD monooxygenase family.</text>
</comment>
<evidence type="ECO:0000256" key="2">
    <source>
        <dbReference type="ARBA" id="ARBA00007801"/>
    </source>
</evidence>
<dbReference type="PANTHER" id="PTHR43004">
    <property type="entry name" value="TRK SYSTEM POTASSIUM UPTAKE PROTEIN"/>
    <property type="match status" value="1"/>
</dbReference>
<proteinExistence type="inferred from homology"/>
<dbReference type="OrthoDB" id="8670884at2"/>
<comment type="cofactor">
    <cofactor evidence="1">
        <name>FAD</name>
        <dbReference type="ChEBI" id="CHEBI:57692"/>
    </cofactor>
</comment>
<accession>A0A318HG73</accession>
<keyword evidence="3" id="KW-0285">Flavoprotein</keyword>
<reference evidence="6 7" key="2">
    <citation type="submission" date="2018-06" db="EMBL/GenBank/DDBJ databases">
        <title>Sequencing of bacterial isolates from soil warming experiment in Harvard Forest, Massachusetts, USA.</title>
        <authorList>
            <person name="Deangelis K.PhD."/>
        </authorList>
    </citation>
    <scope>NUCLEOTIDE SEQUENCE [LARGE SCALE GENOMIC DNA]</scope>
    <source>
        <strain evidence="6 7">GAS496</strain>
    </source>
</reference>
<organism evidence="6 7">
    <name type="scientific">Mycolicibacterium moriokaense</name>
    <dbReference type="NCBI Taxonomy" id="39691"/>
    <lineage>
        <taxon>Bacteria</taxon>
        <taxon>Bacillati</taxon>
        <taxon>Actinomycetota</taxon>
        <taxon>Actinomycetes</taxon>
        <taxon>Mycobacteriales</taxon>
        <taxon>Mycobacteriaceae</taxon>
        <taxon>Mycolicibacterium</taxon>
    </lineage>
</organism>
<dbReference type="SUPFAM" id="SSF51905">
    <property type="entry name" value="FAD/NAD(P)-binding domain"/>
    <property type="match status" value="1"/>
</dbReference>
<evidence type="ECO:0000313" key="7">
    <source>
        <dbReference type="Proteomes" id="UP000247781"/>
    </source>
</evidence>
<keyword evidence="7" id="KW-1185">Reference proteome</keyword>
<keyword evidence="4" id="KW-0274">FAD</keyword>
<reference evidence="7" key="1">
    <citation type="submission" date="2018-05" db="EMBL/GenBank/DDBJ databases">
        <authorList>
            <person name="Deangelis K."/>
            <person name="Huntemann M."/>
            <person name="Clum A."/>
            <person name="Pillay M."/>
            <person name="Palaniappan K."/>
            <person name="Varghese N."/>
            <person name="Mikhailova N."/>
            <person name="Stamatis D."/>
            <person name="Reddy T."/>
            <person name="Daum C."/>
            <person name="Shapiro N."/>
            <person name="Ivanova N."/>
            <person name="Kyrpides N."/>
            <person name="Woyke T."/>
        </authorList>
    </citation>
    <scope>NUCLEOTIDE SEQUENCE [LARGE SCALE GENOMIC DNA]</scope>
    <source>
        <strain evidence="7">GAS496</strain>
    </source>
</reference>
<dbReference type="InterPro" id="IPR036249">
    <property type="entry name" value="Thioredoxin-like_sf"/>
</dbReference>
<dbReference type="GO" id="GO:0016709">
    <property type="term" value="F:oxidoreductase activity, acting on paired donors, with incorporation or reduction of molecular oxygen, NAD(P)H as one donor, and incorporation of one atom of oxygen"/>
    <property type="evidence" value="ECO:0007669"/>
    <property type="project" value="UniProtKB-ARBA"/>
</dbReference>
<dbReference type="SUPFAM" id="SSF52833">
    <property type="entry name" value="Thioredoxin-like"/>
    <property type="match status" value="1"/>
</dbReference>
<dbReference type="Proteomes" id="UP000247781">
    <property type="component" value="Unassembled WGS sequence"/>
</dbReference>
<evidence type="ECO:0000256" key="1">
    <source>
        <dbReference type="ARBA" id="ARBA00001974"/>
    </source>
</evidence>
<protein>
    <submittedName>
        <fullName evidence="6">2-polyprenyl-6-methoxyphenol hydroxylase-like FAD-dependent oxidoreductase</fullName>
    </submittedName>
</protein>
<dbReference type="Gene3D" id="3.50.50.60">
    <property type="entry name" value="FAD/NAD(P)-binding domain"/>
    <property type="match status" value="1"/>
</dbReference>
<name>A0A318HG73_9MYCO</name>
<dbReference type="EMBL" id="QJJU01000008">
    <property type="protein sequence ID" value="PXX08513.1"/>
    <property type="molecule type" value="Genomic_DNA"/>
</dbReference>
<dbReference type="InterPro" id="IPR036188">
    <property type="entry name" value="FAD/NAD-bd_sf"/>
</dbReference>
<evidence type="ECO:0000256" key="3">
    <source>
        <dbReference type="ARBA" id="ARBA00022630"/>
    </source>
</evidence>
<dbReference type="RefSeq" id="WP_110316712.1">
    <property type="nucleotide sequence ID" value="NZ_QJJU01000008.1"/>
</dbReference>
<dbReference type="InterPro" id="IPR002938">
    <property type="entry name" value="FAD-bd"/>
</dbReference>
<sequence length="559" mass="61674">MTEQLLPVLVVGAGPTGLTMANELARHGVRPRIIDRGSEPATTSRALVVQPRTLEIFDDIGVIEEAIAAGDPASNLTITFAEKMVEVDFAGQLIGPQNYTAYPEPRTLSQQDTERILTDLLSKQDVEIERGLALTDLTQDGDAVIVSLRGEDGSIATARYRWVIGCDGAHSAVRKATGIPFAGSTYRDEFIMADAELDWRLPHGGLYGFPSPAGIFAAFSMPGENRYRIFGNFPPGPEGPGAEYSEPTHEEFQAMVDERVPFPAKVVKEYWVTRYRVHSRTVPRYRDGRVFLVGDAAHVHSPAGAQGMNTGIQDAYNLAWKLALVERELADESLVDSYQAERHPVGVKLLRTTDRMFSVFGGQNPLARLVRGRVAPLLAGRVLTRPWVRSRFIGLLAQLRLHYPNSPLNAEDGSGWRKAPAPGDRAREADVMIEGRAGGLHEVFRGTQHTVLLFTGLDDDALPAVELCRIAEQIEQKYQGLVKARVVTAERFADHPAALGDPTRSAHRQYGVASACAFVIRPDKYIGYRSRPVDVDRLMADLDRRLVAQHLSDQERQLQ</sequence>
<evidence type="ECO:0000256" key="4">
    <source>
        <dbReference type="ARBA" id="ARBA00022827"/>
    </source>
</evidence>
<dbReference type="AlphaFoldDB" id="A0A318HG73"/>
<dbReference type="PRINTS" id="PR00420">
    <property type="entry name" value="RNGMNOXGNASE"/>
</dbReference>
<dbReference type="GO" id="GO:0071949">
    <property type="term" value="F:FAD binding"/>
    <property type="evidence" value="ECO:0007669"/>
    <property type="project" value="InterPro"/>
</dbReference>
<comment type="caution">
    <text evidence="6">The sequence shown here is derived from an EMBL/GenBank/DDBJ whole genome shotgun (WGS) entry which is preliminary data.</text>
</comment>
<dbReference type="InterPro" id="IPR050641">
    <property type="entry name" value="RIFMO-like"/>
</dbReference>
<dbReference type="Gene3D" id="3.30.70.2450">
    <property type="match status" value="1"/>
</dbReference>
<dbReference type="Gene3D" id="3.40.30.120">
    <property type="match status" value="1"/>
</dbReference>